<keyword evidence="7" id="KW-1185">Reference proteome</keyword>
<dbReference type="CDD" id="cd18793">
    <property type="entry name" value="SF2_C_SNF"/>
    <property type="match status" value="1"/>
</dbReference>
<name>A0A0A0JRD4_9MICO</name>
<dbReference type="SMART" id="SM00487">
    <property type="entry name" value="DEXDc"/>
    <property type="match status" value="1"/>
</dbReference>
<dbReference type="GO" id="GO:0008270">
    <property type="term" value="F:zinc ion binding"/>
    <property type="evidence" value="ECO:0007669"/>
    <property type="project" value="UniProtKB-KW"/>
</dbReference>
<dbReference type="SUPFAM" id="SSF52540">
    <property type="entry name" value="P-loop containing nucleoside triphosphate hydrolases"/>
    <property type="match status" value="2"/>
</dbReference>
<dbReference type="Pfam" id="PF00271">
    <property type="entry name" value="Helicase_C"/>
    <property type="match status" value="1"/>
</dbReference>
<gene>
    <name evidence="6" type="ORF">N801_16110</name>
</gene>
<feature type="domain" description="SWIM-type" evidence="3">
    <location>
        <begin position="75"/>
        <end position="113"/>
    </location>
</feature>
<evidence type="ECO:0000313" key="7">
    <source>
        <dbReference type="Proteomes" id="UP000030013"/>
    </source>
</evidence>
<dbReference type="EMBL" id="AVPL01000073">
    <property type="protein sequence ID" value="KGN39763.1"/>
    <property type="molecule type" value="Genomic_DNA"/>
</dbReference>
<dbReference type="Gene3D" id="3.40.50.10810">
    <property type="entry name" value="Tandem AAA-ATPase domain"/>
    <property type="match status" value="1"/>
</dbReference>
<dbReference type="InterPro" id="IPR038718">
    <property type="entry name" value="SNF2-like_sf"/>
</dbReference>
<evidence type="ECO:0000256" key="1">
    <source>
        <dbReference type="ARBA" id="ARBA00022801"/>
    </source>
</evidence>
<dbReference type="Pfam" id="PF00176">
    <property type="entry name" value="SNF2-rel_dom"/>
    <property type="match status" value="1"/>
</dbReference>
<keyword evidence="2" id="KW-0863">Zinc-finger</keyword>
<proteinExistence type="predicted"/>
<organism evidence="6 7">
    <name type="scientific">Knoellia aerolata DSM 18566</name>
    <dbReference type="NCBI Taxonomy" id="1385519"/>
    <lineage>
        <taxon>Bacteria</taxon>
        <taxon>Bacillati</taxon>
        <taxon>Actinomycetota</taxon>
        <taxon>Actinomycetes</taxon>
        <taxon>Micrococcales</taxon>
        <taxon>Intrasporangiaceae</taxon>
        <taxon>Knoellia</taxon>
    </lineage>
</organism>
<evidence type="ECO:0000259" key="4">
    <source>
        <dbReference type="PROSITE" id="PS51192"/>
    </source>
</evidence>
<comment type="caution">
    <text evidence="6">The sequence shown here is derived from an EMBL/GenBank/DDBJ whole genome shotgun (WGS) entry which is preliminary data.</text>
</comment>
<dbReference type="InterPro" id="IPR007527">
    <property type="entry name" value="Znf_SWIM"/>
</dbReference>
<dbReference type="STRING" id="1385519.N801_16110"/>
<accession>A0A0A0JRD4</accession>
<evidence type="ECO:0008006" key="8">
    <source>
        <dbReference type="Google" id="ProtNLM"/>
    </source>
</evidence>
<sequence>MVLGSRGRKEVGPVVEQEPRTLAEVSDRVLVEAFGHTTFEKGRAYAGAGRVTSVTVSDGGAWASARVIGSGPHIYRTELSLRRDDRGPWVEGGCSCPIGRDCKHAAALALMLRAQQPWRRLDAASADPEPTPERPHSWRDALDELLDVPDPQSGSSPGSVGLLLDVETPTGRAARWDMLPPTPSVHLRPVVPGAVPGRWIRTGISWEAVSGGYYSSYAHHLDGAPLDALTAIADAFRRSSRLSGYGRMPAGIPLAQVGRGWVELLGRARDAGIVLLTQATGSGEVHLEPEVGHFVLDLTPTGSGDVRAVPSLDLPGEGEVVTVGEPPTGWFRQEGADLRLGGFGPDVDLAATRVVERGPFTIPTADWSTFAIQTLPVLQRRATVRTHGGLTLPEVAPPRLHLAVRFAADHVVHLAWAFRYGPVDAPVTVPLARDSAVLRDPDAFRSSALEADLMAAAPSRHELPALWELTRAGWALREEASVDGFDTVALAELLPALEADDRVEVEVSGERTAYAEVTQAPRIAVGTSESTDGNDWFDLRISVTVGGHEVPLADLVTALAHDEERLLLPDGAWFTLDHPELQRLRSLVEEARELQDRPTDPLKLSVLHAGLWDELVEIGVVEEQSGRWRRSVDALLGVDDADTPPPAEVPGALKATLRPYQEEGFRWLSLLWDLGLGGVLADDMGLGKTLQVLATALRAKERGELADPMLIVAPTSVLATWAGEVERFAPDLSVVVLDRTRGKARVPLAEAIAGADLVVTTYAVARIDAEQFRSVRWSAAVLDEAQFVKNHQAKTYAAMRQLPARVTFALTGTPLENSLMDLWSLLSIVAPGLHPRPQVFRDQWARPIEAGAAPELLATLRRRIRPLLLRRTKDAVASDLPPKQEQVLHVALHPRHRAIYDRHLARERQRLLGLIDDLDGNRIAILRALTVLRQMALDPSLVDAEEYGGVAPSAKVEALVDQVTELAAEGHRALVFSQFTGFLALVRARLDAEGIAYAYLDGSTRNRADVVRDFREGEAPVFLISLKAGGFGLTLTEADYVFVLDPWWNPAAENQAIDRAHRIGQTKSVNVYRLVSTDTIEEKVVALQDRKRDLFARVVDDGNLLSSALTADDLRGLLDR</sequence>
<keyword evidence="2" id="KW-0479">Metal-binding</keyword>
<feature type="domain" description="Helicase ATP-binding" evidence="4">
    <location>
        <begin position="669"/>
        <end position="832"/>
    </location>
</feature>
<dbReference type="InterPro" id="IPR001650">
    <property type="entry name" value="Helicase_C-like"/>
</dbReference>
<protein>
    <recommendedName>
        <fullName evidence="8">Helicase SNF2</fullName>
    </recommendedName>
</protein>
<dbReference type="InterPro" id="IPR049730">
    <property type="entry name" value="SNF2/RAD54-like_C"/>
</dbReference>
<dbReference type="InterPro" id="IPR000330">
    <property type="entry name" value="SNF2_N"/>
</dbReference>
<evidence type="ECO:0000259" key="3">
    <source>
        <dbReference type="PROSITE" id="PS50966"/>
    </source>
</evidence>
<dbReference type="PROSITE" id="PS50966">
    <property type="entry name" value="ZF_SWIM"/>
    <property type="match status" value="1"/>
</dbReference>
<evidence type="ECO:0000256" key="2">
    <source>
        <dbReference type="PROSITE-ProRule" id="PRU00325"/>
    </source>
</evidence>
<dbReference type="eggNOG" id="COG4715">
    <property type="taxonomic scope" value="Bacteria"/>
</dbReference>
<feature type="domain" description="Helicase C-terminal" evidence="5">
    <location>
        <begin position="955"/>
        <end position="1115"/>
    </location>
</feature>
<dbReference type="InterPro" id="IPR014001">
    <property type="entry name" value="Helicase_ATP-bd"/>
</dbReference>
<keyword evidence="1" id="KW-0378">Hydrolase</keyword>
<dbReference type="eggNOG" id="COG0553">
    <property type="taxonomic scope" value="Bacteria"/>
</dbReference>
<dbReference type="GO" id="GO:0005524">
    <property type="term" value="F:ATP binding"/>
    <property type="evidence" value="ECO:0007669"/>
    <property type="project" value="InterPro"/>
</dbReference>
<dbReference type="Proteomes" id="UP000030013">
    <property type="component" value="Unassembled WGS sequence"/>
</dbReference>
<dbReference type="AlphaFoldDB" id="A0A0A0JRD4"/>
<dbReference type="Gene3D" id="3.40.50.300">
    <property type="entry name" value="P-loop containing nucleotide triphosphate hydrolases"/>
    <property type="match status" value="1"/>
</dbReference>
<dbReference type="GO" id="GO:0016787">
    <property type="term" value="F:hydrolase activity"/>
    <property type="evidence" value="ECO:0007669"/>
    <property type="project" value="UniProtKB-KW"/>
</dbReference>
<dbReference type="PROSITE" id="PS51192">
    <property type="entry name" value="HELICASE_ATP_BIND_1"/>
    <property type="match status" value="1"/>
</dbReference>
<dbReference type="InterPro" id="IPR027417">
    <property type="entry name" value="P-loop_NTPase"/>
</dbReference>
<reference evidence="6 7" key="1">
    <citation type="submission" date="2013-08" db="EMBL/GenBank/DDBJ databases">
        <title>The genome sequence of Knoellia aerolata.</title>
        <authorList>
            <person name="Zhu W."/>
            <person name="Wang G."/>
        </authorList>
    </citation>
    <scope>NUCLEOTIDE SEQUENCE [LARGE SCALE GENOMIC DNA]</scope>
    <source>
        <strain evidence="6 7">DSM 18566</strain>
    </source>
</reference>
<dbReference type="PROSITE" id="PS51194">
    <property type="entry name" value="HELICASE_CTER"/>
    <property type="match status" value="1"/>
</dbReference>
<keyword evidence="2" id="KW-0862">Zinc</keyword>
<evidence type="ECO:0000259" key="5">
    <source>
        <dbReference type="PROSITE" id="PS51194"/>
    </source>
</evidence>
<dbReference type="PANTHER" id="PTHR10799">
    <property type="entry name" value="SNF2/RAD54 HELICASE FAMILY"/>
    <property type="match status" value="1"/>
</dbReference>
<dbReference type="SMART" id="SM00490">
    <property type="entry name" value="HELICc"/>
    <property type="match status" value="1"/>
</dbReference>
<evidence type="ECO:0000313" key="6">
    <source>
        <dbReference type="EMBL" id="KGN39763.1"/>
    </source>
</evidence>